<accession>S3CR37</accession>
<dbReference type="OMA" id="YINDMAS"/>
<keyword evidence="1" id="KW-0812">Transmembrane</keyword>
<name>S3CR37_GLAL2</name>
<dbReference type="GeneID" id="19463420"/>
<gene>
    <name evidence="3" type="ORF">GLAREA_04365</name>
</gene>
<feature type="transmembrane region" description="Helical" evidence="1">
    <location>
        <begin position="273"/>
        <end position="293"/>
    </location>
</feature>
<dbReference type="EMBL" id="KE145369">
    <property type="protein sequence ID" value="EPE27574.1"/>
    <property type="molecule type" value="Genomic_DNA"/>
</dbReference>
<keyword evidence="1" id="KW-0472">Membrane</keyword>
<feature type="transmembrane region" description="Helical" evidence="1">
    <location>
        <begin position="246"/>
        <end position="266"/>
    </location>
</feature>
<dbReference type="PANTHER" id="PTHR34502:SF5">
    <property type="entry name" value="DUF6594 DOMAIN-CONTAINING PROTEIN"/>
    <property type="match status" value="1"/>
</dbReference>
<dbReference type="InterPro" id="IPR046529">
    <property type="entry name" value="DUF6594"/>
</dbReference>
<evidence type="ECO:0000313" key="3">
    <source>
        <dbReference type="EMBL" id="EPE27574.1"/>
    </source>
</evidence>
<dbReference type="Pfam" id="PF20237">
    <property type="entry name" value="DUF6594"/>
    <property type="match status" value="1"/>
</dbReference>
<protein>
    <recommendedName>
        <fullName evidence="2">DUF6594 domain-containing protein</fullName>
    </recommendedName>
</protein>
<proteinExistence type="predicted"/>
<reference evidence="3 4" key="1">
    <citation type="journal article" date="2013" name="BMC Genomics">
        <title>Genomics-driven discovery of the pneumocandin biosynthetic gene cluster in the fungus Glarea lozoyensis.</title>
        <authorList>
            <person name="Chen L."/>
            <person name="Yue Q."/>
            <person name="Zhang X."/>
            <person name="Xiang M."/>
            <person name="Wang C."/>
            <person name="Li S."/>
            <person name="Che Y."/>
            <person name="Ortiz-Lopez F.J."/>
            <person name="Bills G.F."/>
            <person name="Liu X."/>
            <person name="An Z."/>
        </authorList>
    </citation>
    <scope>NUCLEOTIDE SEQUENCE [LARGE SCALE GENOMIC DNA]</scope>
    <source>
        <strain evidence="4">ATCC 20868 / MF5171</strain>
    </source>
</reference>
<dbReference type="PANTHER" id="PTHR34502">
    <property type="entry name" value="DUF6594 DOMAIN-CONTAINING PROTEIN-RELATED"/>
    <property type="match status" value="1"/>
</dbReference>
<dbReference type="RefSeq" id="XP_008084933.1">
    <property type="nucleotide sequence ID" value="XM_008086742.1"/>
</dbReference>
<keyword evidence="4" id="KW-1185">Reference proteome</keyword>
<dbReference type="Proteomes" id="UP000016922">
    <property type="component" value="Unassembled WGS sequence"/>
</dbReference>
<evidence type="ECO:0000259" key="2">
    <source>
        <dbReference type="Pfam" id="PF20237"/>
    </source>
</evidence>
<sequence>MSGYYKLAGFMVEEDYPIVRKYQQLAARDLLLMQAELSHLEHSYLSVEKNDSEQKDERELYHLDWELMHTSDLRGFNGEQWTISLAIRAKLAEYHDAMLKYAKVVSLPQPKPRERSLLHEWITSPALGGGCGFLGRDLGGFEQPSVYDPKFQNDLVILTNNHGENDIFTHFVTGPGLRWSHKLFKYFKKPVPVDIESSPVGESKNALYHYDTKQVHAITNIFGTILSSLAPLTSIIALSFVTGSRARLGLICTFTLLFSSCLAVATKARRVEIFAATAAFASVQVVFIGSSNFTS</sequence>
<feature type="transmembrane region" description="Helical" evidence="1">
    <location>
        <begin position="217"/>
        <end position="240"/>
    </location>
</feature>
<dbReference type="HOGENOM" id="CLU_051118_2_2_1"/>
<keyword evidence="1" id="KW-1133">Transmembrane helix</keyword>
<organism evidence="3 4">
    <name type="scientific">Glarea lozoyensis (strain ATCC 20868 / MF5171)</name>
    <dbReference type="NCBI Taxonomy" id="1116229"/>
    <lineage>
        <taxon>Eukaryota</taxon>
        <taxon>Fungi</taxon>
        <taxon>Dikarya</taxon>
        <taxon>Ascomycota</taxon>
        <taxon>Pezizomycotina</taxon>
        <taxon>Leotiomycetes</taxon>
        <taxon>Helotiales</taxon>
        <taxon>Helotiaceae</taxon>
        <taxon>Glarea</taxon>
    </lineage>
</organism>
<evidence type="ECO:0000313" key="4">
    <source>
        <dbReference type="Proteomes" id="UP000016922"/>
    </source>
</evidence>
<dbReference type="KEGG" id="glz:GLAREA_04365"/>
<dbReference type="AlphaFoldDB" id="S3CR37"/>
<evidence type="ECO:0000256" key="1">
    <source>
        <dbReference type="SAM" id="Phobius"/>
    </source>
</evidence>
<dbReference type="OrthoDB" id="5342093at2759"/>
<feature type="domain" description="DUF6594" evidence="2">
    <location>
        <begin position="4"/>
        <end position="285"/>
    </location>
</feature>